<feature type="compositionally biased region" description="Polar residues" evidence="1">
    <location>
        <begin position="503"/>
        <end position="517"/>
    </location>
</feature>
<sequence>MASYDPSETGSDLTTDLAKRTNNLAQPQTQGLYAHQQLQHASFGLQNKENTQPDVDRRASMQNQMKGALQPQNNSHFTASAGHENQMLRAARPQQVSLRQHVLTPNMSSNGFWHAPSTFGVDLTNGPHASNIMSARSSSLPALYGQHYHTNGTFHSPAVSIDSMASFPGPPSTVAEPGHQSSPSLSMYPSEGNAALTGHVMAGQSQGLPPSNPDASFDTSFQSSASSGADASMMSASSANTTLCEPDAYPRYKSDAAFGVPAPPTHEHPVHSGHFPGPFPVYERRDQASHPEHFAPYGGPFFAHGVDGRQFNMEPMDTYMGQPVYEHAPVYFGSGMYDHRQPPGESKVANRRPTLLASESSNYSIDALLAITRASEADPTVFPCPFCEKSYEGKHARSIWRRHLQDKHAIPLSAQPRRTRWDSDVNRPKNAEERRQRMLESKRRWAQKRRRQKHLEAEARAAIAAAAAAVEEAEKSHMDSAVIQQMRAWHEETKAQMEKLTTTGALDQPLTGSSTSPLVPGDDTLQEGAEDGDDSDCGDHDSDNDSEEEVPISSSQLNTAYKTGGDTAPKGLTPGRPTIAEKGAISPDSPFTLPEWLNHQPASLRAAAMAALQAQRAQARSDRKHTEGAEGSRSASKRSSASGPSPAKAQDMSRTVSLPGHGDNGSRSAQKKRTNSHPSPIKGPTSAWDPFVVPPVPIRLGATPSEASTEPEVAGPQKNHHRALTGSAGGHTSFVPSEQSSETFHHVGAVDHSPTPAGKRAAAARRSLGHAPVPPNFGCHMGSTANNEVRALNVETKSSFVLGLMGNSASTEERGPSGSSSPSSSGFLNCASRTSPNGKSARQLVPENPFSLDRHKISPIRSRSNTVTNAHKGFQSIGLSHDRLTLDSSAFPMGRHLPALPGLNERGAGDDPMMMPASGPRRSSEAEDLSLALDTPMRLFAGAFAKTEGLPSLDATPRSLSGRRREPSASSAAILGAGSTSVGSGSSVLATGKTSSHPSAPLATPDRFTRPRGLSSAMRRFASTPSAGLKFGSIESPQSALLSIGAGTGLSQATTSASTLLGSVPSSTMKTWGSLSSAMLEWPNAGGVELSPIRARLSLPDRREGSTSAGSWPGSTSLMGRDSKPTSPNSYFALRSGSDSGTGSPTLRPTTSSSLSTSGLSALGTALTRPRGLSRASRENRPAAARTEGSDRAGLKRAWDTDHHSSTLDHNKLDGKRARPA</sequence>
<feature type="region of interest" description="Disordered" evidence="1">
    <location>
        <begin position="901"/>
        <end position="925"/>
    </location>
</feature>
<dbReference type="AlphaFoldDB" id="A0AAN6GXY3"/>
<feature type="compositionally biased region" description="Basic and acidic residues" evidence="1">
    <location>
        <begin position="1188"/>
        <end position="1221"/>
    </location>
</feature>
<feature type="compositionally biased region" description="Acidic residues" evidence="1">
    <location>
        <begin position="524"/>
        <end position="536"/>
    </location>
</feature>
<organism evidence="2 3">
    <name type="scientific">Tilletia horrida</name>
    <dbReference type="NCBI Taxonomy" id="155126"/>
    <lineage>
        <taxon>Eukaryota</taxon>
        <taxon>Fungi</taxon>
        <taxon>Dikarya</taxon>
        <taxon>Basidiomycota</taxon>
        <taxon>Ustilaginomycotina</taxon>
        <taxon>Exobasidiomycetes</taxon>
        <taxon>Tilletiales</taxon>
        <taxon>Tilletiaceae</taxon>
        <taxon>Tilletia</taxon>
    </lineage>
</organism>
<dbReference type="EMBL" id="JAPDMZ010000006">
    <property type="protein sequence ID" value="KAK0557304.1"/>
    <property type="molecule type" value="Genomic_DNA"/>
</dbReference>
<feature type="region of interest" description="Disordered" evidence="1">
    <location>
        <begin position="951"/>
        <end position="1011"/>
    </location>
</feature>
<reference evidence="2" key="1">
    <citation type="journal article" date="2023" name="PhytoFront">
        <title>Draft Genome Resources of Seven Strains of Tilletia horrida, Causal Agent of Kernel Smut of Rice.</title>
        <authorList>
            <person name="Khanal S."/>
            <person name="Antony Babu S."/>
            <person name="Zhou X.G."/>
        </authorList>
    </citation>
    <scope>NUCLEOTIDE SEQUENCE</scope>
    <source>
        <strain evidence="2">TX6</strain>
    </source>
</reference>
<feature type="compositionally biased region" description="Low complexity" evidence="1">
    <location>
        <begin position="968"/>
        <end position="992"/>
    </location>
</feature>
<feature type="compositionally biased region" description="Low complexity" evidence="1">
    <location>
        <begin position="816"/>
        <end position="826"/>
    </location>
</feature>
<comment type="caution">
    <text evidence="2">The sequence shown here is derived from an EMBL/GenBank/DDBJ whole genome shotgun (WGS) entry which is preliminary data.</text>
</comment>
<proteinExistence type="predicted"/>
<feature type="compositionally biased region" description="Basic and acidic residues" evidence="1">
    <location>
        <begin position="619"/>
        <end position="630"/>
    </location>
</feature>
<evidence type="ECO:0000313" key="3">
    <source>
        <dbReference type="Proteomes" id="UP001176517"/>
    </source>
</evidence>
<keyword evidence="3" id="KW-1185">Reference proteome</keyword>
<dbReference type="Proteomes" id="UP001176517">
    <property type="component" value="Unassembled WGS sequence"/>
</dbReference>
<feature type="region of interest" description="Disordered" evidence="1">
    <location>
        <begin position="503"/>
        <end position="766"/>
    </location>
</feature>
<feature type="compositionally biased region" description="Basic residues" evidence="1">
    <location>
        <begin position="444"/>
        <end position="453"/>
    </location>
</feature>
<feature type="compositionally biased region" description="Low complexity" evidence="1">
    <location>
        <begin position="1141"/>
        <end position="1168"/>
    </location>
</feature>
<evidence type="ECO:0000256" key="1">
    <source>
        <dbReference type="SAM" id="MobiDB-lite"/>
    </source>
</evidence>
<feature type="region of interest" description="Disordered" evidence="1">
    <location>
        <begin position="1"/>
        <end position="30"/>
    </location>
</feature>
<name>A0AAN6GXY3_9BASI</name>
<feature type="compositionally biased region" description="Low complexity" evidence="1">
    <location>
        <begin position="631"/>
        <end position="649"/>
    </location>
</feature>
<feature type="region of interest" description="Disordered" evidence="1">
    <location>
        <begin position="807"/>
        <end position="859"/>
    </location>
</feature>
<feature type="region of interest" description="Disordered" evidence="1">
    <location>
        <begin position="169"/>
        <end position="228"/>
    </location>
</feature>
<feature type="region of interest" description="Disordered" evidence="1">
    <location>
        <begin position="418"/>
        <end position="453"/>
    </location>
</feature>
<feature type="region of interest" description="Disordered" evidence="1">
    <location>
        <begin position="1099"/>
        <end position="1221"/>
    </location>
</feature>
<protein>
    <submittedName>
        <fullName evidence="2">Uncharacterized protein</fullName>
    </submittedName>
</protein>
<feature type="compositionally biased region" description="Polar residues" evidence="1">
    <location>
        <begin position="1106"/>
        <end position="1118"/>
    </location>
</feature>
<feature type="compositionally biased region" description="Low complexity" evidence="1">
    <location>
        <begin position="602"/>
        <end position="618"/>
    </location>
</feature>
<feature type="compositionally biased region" description="Polar residues" evidence="1">
    <location>
        <begin position="831"/>
        <end position="840"/>
    </location>
</feature>
<feature type="compositionally biased region" description="Polar residues" evidence="1">
    <location>
        <begin position="552"/>
        <end position="561"/>
    </location>
</feature>
<feature type="compositionally biased region" description="Low complexity" evidence="1">
    <location>
        <begin position="215"/>
        <end position="228"/>
    </location>
</feature>
<evidence type="ECO:0000313" key="2">
    <source>
        <dbReference type="EMBL" id="KAK0557304.1"/>
    </source>
</evidence>
<gene>
    <name evidence="2" type="ORF">OC846_000523</name>
</gene>
<feature type="compositionally biased region" description="Basic and acidic residues" evidence="1">
    <location>
        <begin position="419"/>
        <end position="443"/>
    </location>
</feature>
<accession>A0AAN6GXY3</accession>